<evidence type="ECO:0000256" key="2">
    <source>
        <dbReference type="ARBA" id="ARBA00023015"/>
    </source>
</evidence>
<evidence type="ECO:0000259" key="4">
    <source>
        <dbReference type="Pfam" id="PF00656"/>
    </source>
</evidence>
<name>D7LXG5_ARALL</name>
<evidence type="ECO:0000313" key="5">
    <source>
        <dbReference type="EMBL" id="EFH47339.1"/>
    </source>
</evidence>
<dbReference type="InterPro" id="IPR029030">
    <property type="entry name" value="Caspase-like_dom_sf"/>
</dbReference>
<evidence type="ECO:0000256" key="3">
    <source>
        <dbReference type="ARBA" id="ARBA00023163"/>
    </source>
</evidence>
<dbReference type="MEROPS" id="C14.034"/>
<dbReference type="PANTHER" id="PTHR48104:SF7">
    <property type="entry name" value="METACASPASE-9"/>
    <property type="match status" value="1"/>
</dbReference>
<keyword evidence="6" id="KW-1185">Reference proteome</keyword>
<keyword evidence="2" id="KW-0805">Transcription regulation</keyword>
<dbReference type="Gene3D" id="1.10.472.10">
    <property type="entry name" value="Cyclin-like"/>
    <property type="match status" value="1"/>
</dbReference>
<dbReference type="GO" id="GO:0048046">
    <property type="term" value="C:apoplast"/>
    <property type="evidence" value="ECO:0007669"/>
    <property type="project" value="EnsemblPlants"/>
</dbReference>
<dbReference type="GO" id="GO:0004197">
    <property type="term" value="F:cysteine-type endopeptidase activity"/>
    <property type="evidence" value="ECO:0007669"/>
    <property type="project" value="InterPro"/>
</dbReference>
<dbReference type="Gene3D" id="3.40.50.12660">
    <property type="match status" value="1"/>
</dbReference>
<protein>
    <recommendedName>
        <fullName evidence="4">Peptidase C14 caspase domain-containing protein</fullName>
    </recommendedName>
</protein>
<evidence type="ECO:0000313" key="6">
    <source>
        <dbReference type="Proteomes" id="UP000008694"/>
    </source>
</evidence>
<dbReference type="HOGENOM" id="CLU_029389_4_1_1"/>
<dbReference type="InterPro" id="IPR000812">
    <property type="entry name" value="TFIIB"/>
</dbReference>
<accession>D7LXG5</accession>
<feature type="domain" description="Peptidase C14 caspase" evidence="4">
    <location>
        <begin position="12"/>
        <end position="319"/>
    </location>
</feature>
<dbReference type="InterPro" id="IPR011600">
    <property type="entry name" value="Pept_C14_caspase"/>
</dbReference>
<reference evidence="6" key="1">
    <citation type="journal article" date="2011" name="Nat. Genet.">
        <title>The Arabidopsis lyrata genome sequence and the basis of rapid genome size change.</title>
        <authorList>
            <person name="Hu T.T."/>
            <person name="Pattyn P."/>
            <person name="Bakker E.G."/>
            <person name="Cao J."/>
            <person name="Cheng J.-F."/>
            <person name="Clark R.M."/>
            <person name="Fahlgren N."/>
            <person name="Fawcett J.A."/>
            <person name="Grimwood J."/>
            <person name="Gundlach H."/>
            <person name="Haberer G."/>
            <person name="Hollister J.D."/>
            <person name="Ossowski S."/>
            <person name="Ottilar R.P."/>
            <person name="Salamov A.A."/>
            <person name="Schneeberger K."/>
            <person name="Spannagl M."/>
            <person name="Wang X."/>
            <person name="Yang L."/>
            <person name="Nasrallah M.E."/>
            <person name="Bergelson J."/>
            <person name="Carrington J.C."/>
            <person name="Gaut B.S."/>
            <person name="Schmutz J."/>
            <person name="Mayer K.F.X."/>
            <person name="Van de Peer Y."/>
            <person name="Grigoriev I.V."/>
            <person name="Nordborg M."/>
            <person name="Weigel D."/>
            <person name="Guo Y.-L."/>
        </authorList>
    </citation>
    <scope>NUCLEOTIDE SEQUENCE [LARGE SCALE GENOMIC DNA]</scope>
    <source>
        <strain evidence="6">cv. MN47</strain>
    </source>
</reference>
<dbReference type="AlphaFoldDB" id="D7LXG5"/>
<dbReference type="eggNOG" id="KOG1597">
    <property type="taxonomic scope" value="Eukaryota"/>
</dbReference>
<dbReference type="EMBL" id="GL348718">
    <property type="protein sequence ID" value="EFH47339.1"/>
    <property type="molecule type" value="Genomic_DNA"/>
</dbReference>
<evidence type="ECO:0000256" key="1">
    <source>
        <dbReference type="ARBA" id="ARBA00009005"/>
    </source>
</evidence>
<dbReference type="SUPFAM" id="SSF52129">
    <property type="entry name" value="Caspase-like"/>
    <property type="match status" value="1"/>
</dbReference>
<comment type="similarity">
    <text evidence="1">Belongs to the peptidase C14B family.</text>
</comment>
<dbReference type="STRING" id="81972.D7LXG5"/>
<dbReference type="PRINTS" id="PR00685">
    <property type="entry name" value="TIFACTORIIB"/>
</dbReference>
<dbReference type="PANTHER" id="PTHR48104">
    <property type="entry name" value="METACASPASE-4"/>
    <property type="match status" value="1"/>
</dbReference>
<dbReference type="GO" id="GO:0070897">
    <property type="term" value="P:transcription preinitiation complex assembly"/>
    <property type="evidence" value="ECO:0007669"/>
    <property type="project" value="InterPro"/>
</dbReference>
<dbReference type="eggNOG" id="KOG1546">
    <property type="taxonomic scope" value="Eukaryota"/>
</dbReference>
<dbReference type="Pfam" id="PF00656">
    <property type="entry name" value="Peptidase_C14"/>
    <property type="match status" value="1"/>
</dbReference>
<keyword evidence="3" id="KW-0804">Transcription</keyword>
<dbReference type="Proteomes" id="UP000008694">
    <property type="component" value="Unassembled WGS sequence"/>
</dbReference>
<dbReference type="GO" id="GO:0006508">
    <property type="term" value="P:proteolysis"/>
    <property type="evidence" value="ECO:0007669"/>
    <property type="project" value="InterPro"/>
</dbReference>
<organism evidence="6">
    <name type="scientific">Arabidopsis lyrata subsp. lyrata</name>
    <name type="common">Lyre-leaved rock-cress</name>
    <dbReference type="NCBI Taxonomy" id="81972"/>
    <lineage>
        <taxon>Eukaryota</taxon>
        <taxon>Viridiplantae</taxon>
        <taxon>Streptophyta</taxon>
        <taxon>Embryophyta</taxon>
        <taxon>Tracheophyta</taxon>
        <taxon>Spermatophyta</taxon>
        <taxon>Magnoliopsida</taxon>
        <taxon>eudicotyledons</taxon>
        <taxon>Gunneridae</taxon>
        <taxon>Pentapetalae</taxon>
        <taxon>rosids</taxon>
        <taxon>malvids</taxon>
        <taxon>Brassicales</taxon>
        <taxon>Brassicaceae</taxon>
        <taxon>Camelineae</taxon>
        <taxon>Arabidopsis</taxon>
    </lineage>
</organism>
<sequence length="393" mass="43240">MNTKDQQGMAKKRLAVLVGCNYPNTRNELHGCINDVLAMKETIMSRFGFKEDDIEVLTDEPESKVKPTGANIKASLRRMVGKAQAGSGDILFFHYSGHGTRIPSVKSSHPFKQDEAIVPCDFNLITDVDFRELVNQLPKGTSFTMISDSCHSGGLIDKEKEQIGPFSVSSNISPDMETTNKTITSRALPFKEVLDHLSSLTGITTSDIGTHLLELFGGDAGLKFRLPAMDLMDLLETMTARERHVDSGILLSGCQADETSADVGVGNGKAYGAFSNAIQRVLKENEGALKNKQLVMMARDVLERLGFHQHPCLYCSDQNADATRFCSNLGMSNQTVKAAQESVQKSEEFDIRRSPISIAAAIIYIITQLSDDKKLLRAWYAKGEEDLKNLQTP</sequence>
<gene>
    <name evidence="5" type="ORF">ARALYDRAFT_908304</name>
</gene>
<proteinExistence type="inferred from homology"/>
<dbReference type="InterPro" id="IPR050452">
    <property type="entry name" value="Metacaspase"/>
</dbReference>
<dbReference type="Gramene" id="scaffold_600361.1">
    <property type="protein sequence ID" value="scaffold_600361.1"/>
    <property type="gene ID" value="scaffold_600361.1"/>
</dbReference>
<dbReference type="GO" id="GO:0005737">
    <property type="term" value="C:cytoplasm"/>
    <property type="evidence" value="ECO:0007669"/>
    <property type="project" value="TreeGrafter"/>
</dbReference>
<dbReference type="SUPFAM" id="SSF47954">
    <property type="entry name" value="Cyclin-like"/>
    <property type="match status" value="1"/>
</dbReference>
<dbReference type="InterPro" id="IPR036915">
    <property type="entry name" value="Cyclin-like_sf"/>
</dbReference>